<sequence length="148" mass="16282">MQNVVLVQERSGRIKNALPLAGRVVRITWSDGVSENKDISPLLLNHRAFGRVRKEDTVFSSLKISSDGARLLWDDGSSLSANAIAKLPHTEMDASEFRSIMADLNMTSEAVGSLLGLSRRAITSYRGGEPIPRVVAIAMQFLRDRFAL</sequence>
<dbReference type="SUPFAM" id="SSF143880">
    <property type="entry name" value="NE0471 N-terminal domain-like"/>
    <property type="match status" value="1"/>
</dbReference>
<dbReference type="InterPro" id="IPR010982">
    <property type="entry name" value="Lambda_DNA-bd_dom_sf"/>
</dbReference>
<dbReference type="GO" id="GO:0003677">
    <property type="term" value="F:DNA binding"/>
    <property type="evidence" value="ECO:0007669"/>
    <property type="project" value="InterPro"/>
</dbReference>
<organism evidence="1 2">
    <name type="scientific">Devosia crocina</name>
    <dbReference type="NCBI Taxonomy" id="429728"/>
    <lineage>
        <taxon>Bacteria</taxon>
        <taxon>Pseudomonadati</taxon>
        <taxon>Pseudomonadota</taxon>
        <taxon>Alphaproteobacteria</taxon>
        <taxon>Hyphomicrobiales</taxon>
        <taxon>Devosiaceae</taxon>
        <taxon>Devosia</taxon>
    </lineage>
</organism>
<dbReference type="AlphaFoldDB" id="A0A1I7N8T4"/>
<evidence type="ECO:0008006" key="3">
    <source>
        <dbReference type="Google" id="ProtNLM"/>
    </source>
</evidence>
<dbReference type="SUPFAM" id="SSF47413">
    <property type="entry name" value="lambda repressor-like DNA-binding domains"/>
    <property type="match status" value="1"/>
</dbReference>
<protein>
    <recommendedName>
        <fullName evidence="3">DUF2442 domain-containing protein</fullName>
    </recommendedName>
</protein>
<name>A0A1I7N8T4_9HYPH</name>
<evidence type="ECO:0000313" key="1">
    <source>
        <dbReference type="EMBL" id="SFV31104.1"/>
    </source>
</evidence>
<keyword evidence="2" id="KW-1185">Reference proteome</keyword>
<dbReference type="Gene3D" id="1.10.260.40">
    <property type="entry name" value="lambda repressor-like DNA-binding domains"/>
    <property type="match status" value="1"/>
</dbReference>
<proteinExistence type="predicted"/>
<gene>
    <name evidence="1" type="ORF">SAMN05216456_1233</name>
</gene>
<dbReference type="Proteomes" id="UP000199074">
    <property type="component" value="Unassembled WGS sequence"/>
</dbReference>
<dbReference type="EMBL" id="FPCK01000001">
    <property type="protein sequence ID" value="SFV31104.1"/>
    <property type="molecule type" value="Genomic_DNA"/>
</dbReference>
<dbReference type="InterPro" id="IPR036782">
    <property type="entry name" value="NE0471-like_N"/>
</dbReference>
<evidence type="ECO:0000313" key="2">
    <source>
        <dbReference type="Proteomes" id="UP000199074"/>
    </source>
</evidence>
<accession>A0A1I7N8T4</accession>
<reference evidence="1 2" key="1">
    <citation type="submission" date="2016-10" db="EMBL/GenBank/DDBJ databases">
        <authorList>
            <person name="de Groot N.N."/>
        </authorList>
    </citation>
    <scope>NUCLEOTIDE SEQUENCE [LARGE SCALE GENOMIC DNA]</scope>
    <source>
        <strain evidence="1 2">IPL20</strain>
    </source>
</reference>
<dbReference type="Gene3D" id="3.30.2020.10">
    <property type="entry name" value="NE0471-like N-terminal domain"/>
    <property type="match status" value="1"/>
</dbReference>